<evidence type="ECO:0000259" key="4">
    <source>
        <dbReference type="Pfam" id="PF00149"/>
    </source>
</evidence>
<dbReference type="PROSITE" id="PS51257">
    <property type="entry name" value="PROKAR_LIPOPROTEIN"/>
    <property type="match status" value="1"/>
</dbReference>
<proteinExistence type="predicted"/>
<dbReference type="GO" id="GO:0008758">
    <property type="term" value="F:UDP-2,3-diacylglucosamine hydrolase activity"/>
    <property type="evidence" value="ECO:0007669"/>
    <property type="project" value="TreeGrafter"/>
</dbReference>
<feature type="domain" description="Calcineurin-like phosphoesterase" evidence="4">
    <location>
        <begin position="49"/>
        <end position="216"/>
    </location>
</feature>
<protein>
    <submittedName>
        <fullName evidence="5">Metallophosphoesterase</fullName>
    </submittedName>
</protein>
<dbReference type="EMBL" id="JACRSV010000002">
    <property type="protein sequence ID" value="MBC8560134.1"/>
    <property type="molecule type" value="Genomic_DNA"/>
</dbReference>
<dbReference type="InterPro" id="IPR029052">
    <property type="entry name" value="Metallo-depent_PP-like"/>
</dbReference>
<keyword evidence="1" id="KW-0479">Metal-binding</keyword>
<dbReference type="GO" id="GO:0009245">
    <property type="term" value="P:lipid A biosynthetic process"/>
    <property type="evidence" value="ECO:0007669"/>
    <property type="project" value="TreeGrafter"/>
</dbReference>
<feature type="signal peptide" evidence="3">
    <location>
        <begin position="1"/>
        <end position="19"/>
    </location>
</feature>
<reference evidence="5" key="1">
    <citation type="submission" date="2020-08" db="EMBL/GenBank/DDBJ databases">
        <title>Genome public.</title>
        <authorList>
            <person name="Liu C."/>
            <person name="Sun Q."/>
        </authorList>
    </citation>
    <scope>NUCLEOTIDE SEQUENCE</scope>
    <source>
        <strain evidence="5">NSJ-33</strain>
    </source>
</reference>
<evidence type="ECO:0000256" key="3">
    <source>
        <dbReference type="SAM" id="SignalP"/>
    </source>
</evidence>
<dbReference type="GO" id="GO:0046872">
    <property type="term" value="F:metal ion binding"/>
    <property type="evidence" value="ECO:0007669"/>
    <property type="project" value="UniProtKB-KW"/>
</dbReference>
<keyword evidence="2" id="KW-0378">Hydrolase</keyword>
<keyword evidence="3" id="KW-0732">Signal</keyword>
<dbReference type="PANTHER" id="PTHR31302">
    <property type="entry name" value="TRANSMEMBRANE PROTEIN WITH METALLOPHOSPHOESTERASE DOMAIN-RELATED"/>
    <property type="match status" value="1"/>
</dbReference>
<dbReference type="AlphaFoldDB" id="A0A926E1Y4"/>
<name>A0A926E1Y4_9FIRM</name>
<comment type="caution">
    <text evidence="5">The sequence shown here is derived from an EMBL/GenBank/DDBJ whole genome shotgun (WGS) entry which is preliminary data.</text>
</comment>
<dbReference type="PANTHER" id="PTHR31302:SF31">
    <property type="entry name" value="PHOSPHODIESTERASE YAEI"/>
    <property type="match status" value="1"/>
</dbReference>
<evidence type="ECO:0000313" key="6">
    <source>
        <dbReference type="Proteomes" id="UP000610760"/>
    </source>
</evidence>
<feature type="chain" id="PRO_5037272702" evidence="3">
    <location>
        <begin position="20"/>
        <end position="278"/>
    </location>
</feature>
<organism evidence="5 6">
    <name type="scientific">Fumia xinanensis</name>
    <dbReference type="NCBI Taxonomy" id="2763659"/>
    <lineage>
        <taxon>Bacteria</taxon>
        <taxon>Bacillati</taxon>
        <taxon>Bacillota</taxon>
        <taxon>Clostridia</taxon>
        <taxon>Eubacteriales</taxon>
        <taxon>Oscillospiraceae</taxon>
        <taxon>Fumia</taxon>
    </lineage>
</organism>
<dbReference type="InterPro" id="IPR051158">
    <property type="entry name" value="Metallophosphoesterase_sf"/>
</dbReference>
<dbReference type="GO" id="GO:0016020">
    <property type="term" value="C:membrane"/>
    <property type="evidence" value="ECO:0007669"/>
    <property type="project" value="GOC"/>
</dbReference>
<evidence type="ECO:0000256" key="2">
    <source>
        <dbReference type="ARBA" id="ARBA00022801"/>
    </source>
</evidence>
<dbReference type="Pfam" id="PF00149">
    <property type="entry name" value="Metallophos"/>
    <property type="match status" value="1"/>
</dbReference>
<accession>A0A926E1Y4</accession>
<gene>
    <name evidence="5" type="ORF">H8710_08645</name>
</gene>
<evidence type="ECO:0000313" key="5">
    <source>
        <dbReference type="EMBL" id="MBC8560134.1"/>
    </source>
</evidence>
<evidence type="ECO:0000256" key="1">
    <source>
        <dbReference type="ARBA" id="ARBA00022723"/>
    </source>
</evidence>
<dbReference type="InterPro" id="IPR004843">
    <property type="entry name" value="Calcineurin-like_PHP"/>
</dbReference>
<dbReference type="RefSeq" id="WP_249295111.1">
    <property type="nucleotide sequence ID" value="NZ_JACRSV010000002.1"/>
</dbReference>
<dbReference type="SUPFAM" id="SSF56300">
    <property type="entry name" value="Metallo-dependent phosphatases"/>
    <property type="match status" value="1"/>
</dbReference>
<dbReference type="Gene3D" id="3.60.21.10">
    <property type="match status" value="1"/>
</dbReference>
<dbReference type="Proteomes" id="UP000610760">
    <property type="component" value="Unassembled WGS sequence"/>
</dbReference>
<sequence length="278" mass="31532">MITKKRVLACILAIFLVFAACVVVDDVTVELNTYEYYDSDLPMLFYGYRIMCVSDFHNSFYPGQISKKINEEKPDVVLFLGDMTTLPKNNTDRFMELLDGIEIDVPIYGVLGNHEEFSERKDELIREFAGTKMKLLQNESVMLERDGASIKLVGVSDVDMEDDQAKDSWSLSQIREYLSKELDHSAFTILACHRSNLYPYLEDLDADLMLSGHMHGGVVRVPFFGGIFGQDGGLMPDYDAGLYQESNMALYVNRGCDFTLTKPRINNGPEIVQIILKK</sequence>
<keyword evidence="6" id="KW-1185">Reference proteome</keyword>